<dbReference type="SUPFAM" id="SSF52540">
    <property type="entry name" value="P-loop containing nucleoside triphosphate hydrolases"/>
    <property type="match status" value="1"/>
</dbReference>
<organism evidence="10 11">
    <name type="scientific">Myripristis murdjan</name>
    <name type="common">pinecone soldierfish</name>
    <dbReference type="NCBI Taxonomy" id="586833"/>
    <lineage>
        <taxon>Eukaryota</taxon>
        <taxon>Metazoa</taxon>
        <taxon>Chordata</taxon>
        <taxon>Craniata</taxon>
        <taxon>Vertebrata</taxon>
        <taxon>Euteleostomi</taxon>
        <taxon>Actinopterygii</taxon>
        <taxon>Neopterygii</taxon>
        <taxon>Teleostei</taxon>
        <taxon>Neoteleostei</taxon>
        <taxon>Acanthomorphata</taxon>
        <taxon>Holocentriformes</taxon>
        <taxon>Holocentridae</taxon>
        <taxon>Myripristis</taxon>
    </lineage>
</organism>
<dbReference type="InterPro" id="IPR057365">
    <property type="entry name" value="URGCP"/>
</dbReference>
<reference evidence="10" key="2">
    <citation type="submission" date="2025-08" db="UniProtKB">
        <authorList>
            <consortium name="Ensembl"/>
        </authorList>
    </citation>
    <scope>IDENTIFICATION</scope>
</reference>
<accession>A0A667W8A0</accession>
<feature type="coiled-coil region" evidence="8">
    <location>
        <begin position="10"/>
        <end position="37"/>
    </location>
</feature>
<dbReference type="Gene3D" id="3.40.50.300">
    <property type="entry name" value="P-loop containing nucleotide triphosphate hydrolases"/>
    <property type="match status" value="1"/>
</dbReference>
<dbReference type="InterPro" id="IPR027417">
    <property type="entry name" value="P-loop_NTPase"/>
</dbReference>
<dbReference type="GeneTree" id="ENSGT00940000163472"/>
<feature type="coiled-coil region" evidence="8">
    <location>
        <begin position="1005"/>
        <end position="1049"/>
    </location>
</feature>
<dbReference type="PANTHER" id="PTHR22796">
    <property type="entry name" value="URG4-RELATED"/>
    <property type="match status" value="1"/>
</dbReference>
<evidence type="ECO:0000256" key="7">
    <source>
        <dbReference type="ARBA" id="ARBA00023242"/>
    </source>
</evidence>
<evidence type="ECO:0000313" key="11">
    <source>
        <dbReference type="Proteomes" id="UP000472263"/>
    </source>
</evidence>
<dbReference type="Ensembl" id="ENSMMDT00005000395.1">
    <property type="protein sequence ID" value="ENSMMDP00005000385.1"/>
    <property type="gene ID" value="ENSMMDG00005000261.1"/>
</dbReference>
<reference evidence="10" key="1">
    <citation type="submission" date="2019-06" db="EMBL/GenBank/DDBJ databases">
        <authorList>
            <consortium name="Wellcome Sanger Institute Data Sharing"/>
        </authorList>
    </citation>
    <scope>NUCLEOTIDE SEQUENCE [LARGE SCALE GENOMIC DNA]</scope>
</reference>
<proteinExistence type="inferred from homology"/>
<evidence type="ECO:0000256" key="1">
    <source>
        <dbReference type="ARBA" id="ARBA00004123"/>
    </source>
</evidence>
<evidence type="ECO:0000256" key="2">
    <source>
        <dbReference type="ARBA" id="ARBA00004496"/>
    </source>
</evidence>
<keyword evidence="7" id="KW-0539">Nucleus</keyword>
<feature type="coiled-coil region" evidence="8">
    <location>
        <begin position="560"/>
        <end position="587"/>
    </location>
</feature>
<evidence type="ECO:0000256" key="4">
    <source>
        <dbReference type="ARBA" id="ARBA00022490"/>
    </source>
</evidence>
<dbReference type="InterPro" id="IPR058641">
    <property type="entry name" value="GVIN1_dom"/>
</dbReference>
<keyword evidence="8" id="KW-0175">Coiled coil</keyword>
<dbReference type="GO" id="GO:0005737">
    <property type="term" value="C:cytoplasm"/>
    <property type="evidence" value="ECO:0007669"/>
    <property type="project" value="UniProtKB-SubCell"/>
</dbReference>
<dbReference type="Pfam" id="PF25496">
    <property type="entry name" value="URGCP"/>
    <property type="match status" value="1"/>
</dbReference>
<dbReference type="GO" id="GO:0005634">
    <property type="term" value="C:nucleus"/>
    <property type="evidence" value="ECO:0007669"/>
    <property type="project" value="UniProtKB-SubCell"/>
</dbReference>
<keyword evidence="5" id="KW-0547">Nucleotide-binding</keyword>
<keyword evidence="6" id="KW-0342">GTP-binding</keyword>
<dbReference type="PANTHER" id="PTHR22796:SF6">
    <property type="entry name" value="INTERFERON-INDUCED VERY LARGE GTPASE 1-RELATED"/>
    <property type="match status" value="1"/>
</dbReference>
<dbReference type="Pfam" id="PF25683">
    <property type="entry name" value="URGCP_GTPase"/>
    <property type="match status" value="1"/>
</dbReference>
<dbReference type="InterPro" id="IPR030383">
    <property type="entry name" value="G_VLIG_dom"/>
</dbReference>
<keyword evidence="11" id="KW-1185">Reference proteome</keyword>
<comment type="similarity">
    <text evidence="3">Belongs to the TRAFAC class dynamin-like GTPase superfamily. Very large inducible GTPase (VLIG) family.</text>
</comment>
<evidence type="ECO:0000256" key="6">
    <source>
        <dbReference type="ARBA" id="ARBA00023134"/>
    </source>
</evidence>
<evidence type="ECO:0000256" key="3">
    <source>
        <dbReference type="ARBA" id="ARBA00006828"/>
    </source>
</evidence>
<evidence type="ECO:0000313" key="10">
    <source>
        <dbReference type="Ensembl" id="ENSMMDP00005000385.1"/>
    </source>
</evidence>
<keyword evidence="4" id="KW-0963">Cytoplasm</keyword>
<dbReference type="Pfam" id="PF25974">
    <property type="entry name" value="URGCP_9th"/>
    <property type="match status" value="1"/>
</dbReference>
<evidence type="ECO:0000259" key="9">
    <source>
        <dbReference type="PROSITE" id="PS51717"/>
    </source>
</evidence>
<evidence type="ECO:0000256" key="8">
    <source>
        <dbReference type="SAM" id="Coils"/>
    </source>
</evidence>
<sequence>MWCILCFFQNSAIDEEKDELEDAVENKNKVIVTIIQEFCREITSAEQSQRDIEALLSRLRLDNYKNQQKLTLEHFFSLGPPVKQYQETSEQDLAQTFLHRLMMLDHRARYILVEQNSAEESHPNKVQTANSTDADENDVVDFFSTVPNTDQSKQRHDIHPMDVQMAVFHSSDNFLRQNMVTKLSQCQYALPLLVPDPFKMDIECPLWTLRQIRKSWKRIDDSNIVTMSNIPIYKAETPMVSFFRLGSNSSSKSQLMNALINNRHNTFFHRNCPGNSKSRYLMDGVAEIAWYCPAGKPNDAFSDCIAFCNLHGDALAHEKQRDILIEKASVFVVLLPTVKTSGKSSAIISALLKSPKPLICLVADNDSAAIQKKPGKYMMGLRDKSQSDVPEELKKILRKMLSAQDVSFKLETMADVPGIRVDENDTVCLEGKSAALQILKLLHKMDVSKIKETFLQCQGQLWHEWCNKNKELYHLRGQIEKQKCQKQQELKQIRQKQYQIPSSPLMQLFIENLQKLSSNEKMYFLKWTGILLDDLSTDDLSTILQQYDNKWCEVLDLKKKHEKSDQLKNLQIELEELSTKLQSATFGLEHIFREMGQLYEAGASLKKKIKRGQINWSIYPELAAELMISGHPVELLDGDSGHVPLTWISSVFEVVIEKLGDKRIFVLSVLGLQSSGKSTMLNAMFGLQFAVSAGRCTRGAFMQLVKVSAEIQKDFKFDYVLVVDTEGLRALELEGNTNLHHDNELATFVIGLGNLTLVNIFGENAAEMQDTLQIAVQAFMRMKKVKLSPSCVFVHQNVTDIGAGERNMEGRRRLQEKLDKMAQLAAKEEDCDAECFSNVIAFDVQKDVKYFAQLWEGSPPMAPPNPGYSESIQELKNIVLSKASESNGMTLLQFKHRILDLWNALQNEHFVFSFKNTLEIAVYRKLEVQYGNWTWMLRSALLNIENQLHNRIENENLDKVDHSYLIKEMTTSHEKVKTAMKTYFDENEDKEMLAQWRGRFERKIKEFYDEQMKGVKTKLEEVIQQKKARKKLDDKKTDFENKLLQKSKELAHELRDKANNEGLEPELDVELQFNSVWDVWVNELTEGTERIKDIDIEEEEFCVLAELGIESPLMQGCKDSGKYKKISTVGNYIDYVTLTNAFDVENVTMDIIKSKSVAERGYNRTYLHEVVKTVKEKLKDSESMTKPFAFKNEFKVDLLLYVCDIAGKQLLKSHCNFRNNNDALLYLESKKKQYYSIFVSYCKNNSSAAVLAELICGQLEASIVQAVYNKTAIDLAGEMKSSFPPFNGNKVNLEKHILQSLAEEEDFDKYMKYIKCPRKLVEGFIKKAVKEYIFTQQGKVDSILKKNMTSTMQLLSRAVHNATEKVKTPGGNTDMWLEEFSSLLKDQLKFNTKSLQNISDIDNFGFLKEELDKGLEAVSEKMGGLSVHRLQEFSVRPELILIDQLCSSCWAQCPFCKAICTNTLEDHSPDDHCVPFHRPKGIKGMHYRGTVEFSISFCTTSVASVDRFYPDQDTEQSIPYKLYRTAGPKYANWSITPDESKLIYWKWFVCRFQTELEEHYGWKFQGSGEIPSDLSSLFN</sequence>
<dbReference type="PROSITE" id="PS51717">
    <property type="entry name" value="G_VLIG"/>
    <property type="match status" value="1"/>
</dbReference>
<name>A0A667W8A0_9TELE</name>
<dbReference type="InParanoid" id="A0A667W8A0"/>
<dbReference type="Proteomes" id="UP000472263">
    <property type="component" value="Chromosome 8"/>
</dbReference>
<comment type="subcellular location">
    <subcellularLocation>
        <location evidence="2">Cytoplasm</location>
    </subcellularLocation>
    <subcellularLocation>
        <location evidence="1">Nucleus</location>
    </subcellularLocation>
</comment>
<protein>
    <recommendedName>
        <fullName evidence="9">VLIG-type G domain-containing protein</fullName>
    </recommendedName>
</protein>
<feature type="domain" description="VLIG-type G" evidence="9">
    <location>
        <begin position="661"/>
        <end position="902"/>
    </location>
</feature>
<reference evidence="10" key="3">
    <citation type="submission" date="2025-09" db="UniProtKB">
        <authorList>
            <consortium name="Ensembl"/>
        </authorList>
    </citation>
    <scope>IDENTIFICATION</scope>
</reference>
<dbReference type="GO" id="GO:0005525">
    <property type="term" value="F:GTP binding"/>
    <property type="evidence" value="ECO:0007669"/>
    <property type="project" value="UniProtKB-KW"/>
</dbReference>
<evidence type="ECO:0000256" key="5">
    <source>
        <dbReference type="ARBA" id="ARBA00022741"/>
    </source>
</evidence>